<dbReference type="AlphaFoldDB" id="E1L7N5"/>
<evidence type="ECO:0000313" key="3">
    <source>
        <dbReference type="Proteomes" id="UP000004211"/>
    </source>
</evidence>
<feature type="coiled-coil region" evidence="1">
    <location>
        <begin position="6"/>
        <end position="44"/>
    </location>
</feature>
<comment type="caution">
    <text evidence="2">The sequence shown here is derived from an EMBL/GenBank/DDBJ whole genome shotgun (WGS) entry which is preliminary data.</text>
</comment>
<protein>
    <submittedName>
        <fullName evidence="2">Uncharacterized protein</fullName>
    </submittedName>
</protein>
<reference evidence="2 3" key="1">
    <citation type="submission" date="2010-08" db="EMBL/GenBank/DDBJ databases">
        <authorList>
            <person name="Durkin A.S."/>
            <person name="Madupu R."/>
            <person name="Torralba M."/>
            <person name="Gillis M."/>
            <person name="Methe B."/>
            <person name="Sutton G."/>
            <person name="Nelson K.E."/>
        </authorList>
    </citation>
    <scope>NUCLEOTIDE SEQUENCE [LARGE SCALE GENOMIC DNA]</scope>
    <source>
        <strain evidence="2 3">ACS-049-V-Sch6</strain>
    </source>
</reference>
<gene>
    <name evidence="2" type="ORF">HMPREF9321_1715</name>
</gene>
<keyword evidence="1" id="KW-0175">Coiled coil</keyword>
<name>E1L7N5_9FIRM</name>
<sequence length="66" mass="7755">MKKVTDAQLDQQIKAANERLEKLQQQKEARLQSRRNQLAKHLEERYGVTTIQELESLLHPSPNPNY</sequence>
<evidence type="ECO:0000256" key="1">
    <source>
        <dbReference type="SAM" id="Coils"/>
    </source>
</evidence>
<accession>E1L7N5</accession>
<evidence type="ECO:0000313" key="2">
    <source>
        <dbReference type="EMBL" id="EFL55652.1"/>
    </source>
</evidence>
<dbReference type="EMBL" id="AEDR01000043">
    <property type="protein sequence ID" value="EFL55652.1"/>
    <property type="molecule type" value="Genomic_DNA"/>
</dbReference>
<proteinExistence type="predicted"/>
<organism evidence="2 3">
    <name type="scientific">Veillonella atypica ACS-049-V-Sch6</name>
    <dbReference type="NCBI Taxonomy" id="866776"/>
    <lineage>
        <taxon>Bacteria</taxon>
        <taxon>Bacillati</taxon>
        <taxon>Bacillota</taxon>
        <taxon>Negativicutes</taxon>
        <taxon>Veillonellales</taxon>
        <taxon>Veillonellaceae</taxon>
        <taxon>Veillonella</taxon>
    </lineage>
</organism>
<dbReference type="RefSeq" id="WP_005378060.1">
    <property type="nucleotide sequence ID" value="NZ_AEDR01000043.1"/>
</dbReference>
<dbReference type="Proteomes" id="UP000004211">
    <property type="component" value="Unassembled WGS sequence"/>
</dbReference>